<proteinExistence type="inferred from homology"/>
<keyword evidence="4" id="KW-1003">Cell membrane</keyword>
<gene>
    <name evidence="15" type="ORF">CKF54_04230</name>
</gene>
<comment type="function">
    <text evidence="10">The phosphoenolpyruvate-dependent sugar phosphotransferase system (sugar PTS), a major carbohydrate active transport system, catalyzes the phosphorylation of incoming sugar substrates concomitantly with their translocation across the cell membrane. The enzyme II UlaABC PTS system is involved in ascorbate transport.</text>
</comment>
<dbReference type="NCBIfam" id="NF006921">
    <property type="entry name" value="PRK09410.1-3"/>
    <property type="match status" value="1"/>
</dbReference>
<feature type="transmembrane region" description="Helical" evidence="14">
    <location>
        <begin position="82"/>
        <end position="104"/>
    </location>
</feature>
<dbReference type="PANTHER" id="PTHR33843">
    <property type="entry name" value="ASCORBATE-SPECIFIC PTS SYSTEM EIIC COMPONENT"/>
    <property type="match status" value="1"/>
</dbReference>
<accession>A0A3A1Y5A2</accession>
<feature type="transmembrane region" description="Helical" evidence="14">
    <location>
        <begin position="256"/>
        <end position="278"/>
    </location>
</feature>
<feature type="transmembrane region" description="Helical" evidence="14">
    <location>
        <begin position="116"/>
        <end position="139"/>
    </location>
</feature>
<keyword evidence="16" id="KW-1185">Reference proteome</keyword>
<dbReference type="Pfam" id="PF03611">
    <property type="entry name" value="EIIC-GAT"/>
    <property type="match status" value="1"/>
</dbReference>
<evidence type="ECO:0000256" key="9">
    <source>
        <dbReference type="ARBA" id="ARBA00023136"/>
    </source>
</evidence>
<comment type="similarity">
    <text evidence="11">Belongs to the UlaA family.</text>
</comment>
<evidence type="ECO:0000256" key="14">
    <source>
        <dbReference type="SAM" id="Phobius"/>
    </source>
</evidence>
<protein>
    <recommendedName>
        <fullName evidence="12">Ascorbate-specific PTS system EIIC component</fullName>
    </recommendedName>
    <alternativeName>
        <fullName evidence="13">Ascorbate-specific permease IIC component UlaA</fullName>
    </alternativeName>
</protein>
<feature type="transmembrane region" description="Helical" evidence="14">
    <location>
        <begin position="409"/>
        <end position="439"/>
    </location>
</feature>
<evidence type="ECO:0000256" key="4">
    <source>
        <dbReference type="ARBA" id="ARBA00022475"/>
    </source>
</evidence>
<dbReference type="RefSeq" id="WP_119525097.1">
    <property type="nucleotide sequence ID" value="NZ_NRHC01000046.1"/>
</dbReference>
<comment type="caution">
    <text evidence="15">The sequence shown here is derived from an EMBL/GenBank/DDBJ whole genome shotgun (WGS) entry which is preliminary data.</text>
</comment>
<dbReference type="NCBIfam" id="NF009553">
    <property type="entry name" value="PRK12997.1-5"/>
    <property type="match status" value="1"/>
</dbReference>
<keyword evidence="8 14" id="KW-1133">Transmembrane helix</keyword>
<evidence type="ECO:0000256" key="7">
    <source>
        <dbReference type="ARBA" id="ARBA00022692"/>
    </source>
</evidence>
<evidence type="ECO:0000256" key="3">
    <source>
        <dbReference type="ARBA" id="ARBA00022448"/>
    </source>
</evidence>
<evidence type="ECO:0000256" key="5">
    <source>
        <dbReference type="ARBA" id="ARBA00022597"/>
    </source>
</evidence>
<evidence type="ECO:0000256" key="1">
    <source>
        <dbReference type="ARBA" id="ARBA00004651"/>
    </source>
</evidence>
<dbReference type="AlphaFoldDB" id="A0A3A1Y5A2"/>
<dbReference type="GO" id="GO:0009401">
    <property type="term" value="P:phosphoenolpyruvate-dependent sugar phosphotransferase system"/>
    <property type="evidence" value="ECO:0007669"/>
    <property type="project" value="UniProtKB-KW"/>
</dbReference>
<feature type="transmembrane region" description="Helical" evidence="14">
    <location>
        <begin position="12"/>
        <end position="31"/>
    </location>
</feature>
<keyword evidence="6" id="KW-0598">Phosphotransferase system</keyword>
<dbReference type="OrthoDB" id="9796178at2"/>
<dbReference type="InterPro" id="IPR051562">
    <property type="entry name" value="Ascorbate-PTS_EIIC"/>
</dbReference>
<evidence type="ECO:0000256" key="10">
    <source>
        <dbReference type="ARBA" id="ARBA00037387"/>
    </source>
</evidence>
<keyword evidence="9 14" id="KW-0472">Membrane</keyword>
<keyword evidence="3" id="KW-0813">Transport</keyword>
<organism evidence="15 16">
    <name type="scientific">Psittacicella hinzii</name>
    <dbReference type="NCBI Taxonomy" id="2028575"/>
    <lineage>
        <taxon>Bacteria</taxon>
        <taxon>Pseudomonadati</taxon>
        <taxon>Pseudomonadota</taxon>
        <taxon>Gammaproteobacteria</taxon>
        <taxon>Pasteurellales</taxon>
        <taxon>Psittacicellaceae</taxon>
        <taxon>Psittacicella</taxon>
    </lineage>
</organism>
<feature type="transmembrane region" description="Helical" evidence="14">
    <location>
        <begin position="364"/>
        <end position="389"/>
    </location>
</feature>
<dbReference type="Proteomes" id="UP000265691">
    <property type="component" value="Unassembled WGS sequence"/>
</dbReference>
<dbReference type="EMBL" id="NRHC01000046">
    <property type="protein sequence ID" value="RIY32765.1"/>
    <property type="molecule type" value="Genomic_DNA"/>
</dbReference>
<feature type="transmembrane region" description="Helical" evidence="14">
    <location>
        <begin position="226"/>
        <end position="244"/>
    </location>
</feature>
<name>A0A3A1Y5A2_9GAMM</name>
<dbReference type="PANTHER" id="PTHR33843:SF4">
    <property type="entry name" value="ASCORBATE-SPECIFIC PTS SYSTEM EIIC COMPONENT"/>
    <property type="match status" value="1"/>
</dbReference>
<comment type="subunit">
    <text evidence="2">Homodimer.</text>
</comment>
<feature type="transmembrane region" description="Helical" evidence="14">
    <location>
        <begin position="318"/>
        <end position="343"/>
    </location>
</feature>
<evidence type="ECO:0000256" key="8">
    <source>
        <dbReference type="ARBA" id="ARBA00022989"/>
    </source>
</evidence>
<comment type="subcellular location">
    <subcellularLocation>
        <location evidence="1">Cell membrane</location>
        <topology evidence="1">Multi-pass membrane protein</topology>
    </subcellularLocation>
</comment>
<feature type="transmembrane region" description="Helical" evidence="14">
    <location>
        <begin position="145"/>
        <end position="164"/>
    </location>
</feature>
<dbReference type="GO" id="GO:0005886">
    <property type="term" value="C:plasma membrane"/>
    <property type="evidence" value="ECO:0007669"/>
    <property type="project" value="UniProtKB-SubCell"/>
</dbReference>
<keyword evidence="7 14" id="KW-0812">Transmembrane</keyword>
<evidence type="ECO:0000256" key="11">
    <source>
        <dbReference type="ARBA" id="ARBA00038218"/>
    </source>
</evidence>
<evidence type="ECO:0000256" key="12">
    <source>
        <dbReference type="ARBA" id="ARBA00039702"/>
    </source>
</evidence>
<evidence type="ECO:0000313" key="15">
    <source>
        <dbReference type="EMBL" id="RIY32765.1"/>
    </source>
</evidence>
<evidence type="ECO:0000313" key="16">
    <source>
        <dbReference type="Proteomes" id="UP000265691"/>
    </source>
</evidence>
<keyword evidence="5" id="KW-0762">Sugar transport</keyword>
<evidence type="ECO:0000256" key="13">
    <source>
        <dbReference type="ARBA" id="ARBA00042859"/>
    </source>
</evidence>
<dbReference type="InterPro" id="IPR004703">
    <property type="entry name" value="PTS_sugar-sp_permease"/>
</dbReference>
<sequence>MLSFFKDVFSQPAFLMGIMAFIGLVLLKSPVNKILTGTLKPIMGYLMLGAGASVIVAELTPLGKIIEAGFNIKGVVPNNEAIVSIAQQVLGVETMSILLLGFVFNLVIAKVTKYKYIFLTGHHSFFMACLLSAVLQASGLRGTELVVFGGFFLGAWSAISPAIGQRLTKVVSDDDGIAMGHFSSIQYYISGYLAKKLSQFGLSNPNNTFANVQISEKWGFLRDTTVTTGVVMVVIYLFTSIAAGSEFMKTISDQNLVIYAVLAGLKFAVGVAIVYAGVKLILGDLVPAFQGISRKLIPNAIPAVDCAVFFTYSQTAVVVGFITSFIGGLIGMGILGILSLPLIIPGMVPHFFCGATAGIYGDKLGGKLGCIVGAFIGGLMLAFLPAFLLPALGNLGFESTTFSDIDFTVLGIVLSNVHTFLGINGIYLLTAVFVVVLVVPSFIKSIKVVGDTKPYEELAREINLKND</sequence>
<evidence type="ECO:0000256" key="2">
    <source>
        <dbReference type="ARBA" id="ARBA00011738"/>
    </source>
</evidence>
<feature type="transmembrane region" description="Helical" evidence="14">
    <location>
        <begin position="43"/>
        <end position="62"/>
    </location>
</feature>
<evidence type="ECO:0000256" key="6">
    <source>
        <dbReference type="ARBA" id="ARBA00022683"/>
    </source>
</evidence>
<reference evidence="15 16" key="1">
    <citation type="submission" date="2017-08" db="EMBL/GenBank/DDBJ databases">
        <title>Reclassification of Bisgaard taxon 37 and 44.</title>
        <authorList>
            <person name="Christensen H."/>
        </authorList>
    </citation>
    <scope>NUCLEOTIDE SEQUENCE [LARGE SCALE GENOMIC DNA]</scope>
    <source>
        <strain evidence="15 16">B96_3</strain>
    </source>
</reference>